<dbReference type="SUPFAM" id="SSF51182">
    <property type="entry name" value="RmlC-like cupins"/>
    <property type="match status" value="1"/>
</dbReference>
<evidence type="ECO:0000256" key="1">
    <source>
        <dbReference type="ARBA" id="ARBA00001298"/>
    </source>
</evidence>
<sequence>MDIQTFNIAGMILLTPPRFGDERGYFSETFNAARMKEIGISGPFVQDNHSLSCQRGVVRGLHCQLAPHAQGKLVRCTRGSIWDVGVDIRAGSPTFGQWVGATLSAENGSQLWIPTGFLHGFCTLSENAEVQYKCTDFWDRNCERSVRWDDPLLAIDWPVSEKDVILSEKDAAALPFSNVDDWFHI</sequence>
<evidence type="ECO:0000313" key="8">
    <source>
        <dbReference type="EMBL" id="GAN95500.1"/>
    </source>
</evidence>
<feature type="active site" description="Proton acceptor" evidence="5">
    <location>
        <position position="62"/>
    </location>
</feature>
<protein>
    <recommendedName>
        <fullName evidence="4 7">dTDP-4-dehydrorhamnose 3,5-epimerase</fullName>
        <ecNumber evidence="3 7">5.1.3.13</ecNumber>
    </recommendedName>
    <alternativeName>
        <fullName evidence="7">Thymidine diphospho-4-keto-rhamnose 3,5-epimerase</fullName>
    </alternativeName>
</protein>
<dbReference type="RefSeq" id="WP_048850030.1">
    <property type="nucleotide sequence ID" value="NZ_BANI01000027.1"/>
</dbReference>
<evidence type="ECO:0000256" key="4">
    <source>
        <dbReference type="ARBA" id="ARBA00019595"/>
    </source>
</evidence>
<dbReference type="NCBIfam" id="TIGR01221">
    <property type="entry name" value="rmlC"/>
    <property type="match status" value="1"/>
</dbReference>
<dbReference type="UniPathway" id="UPA00124"/>
<accession>A0A0D6PXK0</accession>
<comment type="similarity">
    <text evidence="7">Belongs to the dTDP-4-dehydrorhamnose 3,5-epimerase family.</text>
</comment>
<comment type="pathway">
    <text evidence="7">Carbohydrate biosynthesis; dTDP-L-rhamnose biosynthesis.</text>
</comment>
<dbReference type="GO" id="GO:0019305">
    <property type="term" value="P:dTDP-rhamnose biosynthetic process"/>
    <property type="evidence" value="ECO:0007669"/>
    <property type="project" value="UniProtKB-UniRule"/>
</dbReference>
<keyword evidence="7" id="KW-0413">Isomerase</keyword>
<evidence type="ECO:0000256" key="7">
    <source>
        <dbReference type="RuleBase" id="RU364069"/>
    </source>
</evidence>
<comment type="function">
    <text evidence="2 7">Catalyzes the epimerization of the C3' and C5'positions of dTDP-6-deoxy-D-xylo-4-hexulose, forming dTDP-6-deoxy-L-lyxo-4-hexulose.</text>
</comment>
<dbReference type="EC" id="5.1.3.13" evidence="3 7"/>
<dbReference type="AlphaFoldDB" id="A0A0D6PXK0"/>
<dbReference type="GO" id="GO:0000271">
    <property type="term" value="P:polysaccharide biosynthetic process"/>
    <property type="evidence" value="ECO:0007669"/>
    <property type="project" value="TreeGrafter"/>
</dbReference>
<feature type="active site" description="Proton donor" evidence="5">
    <location>
        <position position="132"/>
    </location>
</feature>
<evidence type="ECO:0000256" key="3">
    <source>
        <dbReference type="ARBA" id="ARBA00012098"/>
    </source>
</evidence>
<evidence type="ECO:0000256" key="6">
    <source>
        <dbReference type="PIRSR" id="PIRSR600888-3"/>
    </source>
</evidence>
<evidence type="ECO:0000256" key="5">
    <source>
        <dbReference type="PIRSR" id="PIRSR600888-1"/>
    </source>
</evidence>
<dbReference type="PANTHER" id="PTHR21047:SF2">
    <property type="entry name" value="THYMIDINE DIPHOSPHO-4-KETO-RHAMNOSE 3,5-EPIMERASE"/>
    <property type="match status" value="1"/>
</dbReference>
<dbReference type="InterPro" id="IPR011051">
    <property type="entry name" value="RmlC_Cupin_sf"/>
</dbReference>
<dbReference type="Pfam" id="PF00908">
    <property type="entry name" value="dTDP_sugar_isom"/>
    <property type="match status" value="1"/>
</dbReference>
<organism evidence="8 9">
    <name type="scientific">Komagataeibacter europaeus NBRC 3261</name>
    <dbReference type="NCBI Taxonomy" id="1234669"/>
    <lineage>
        <taxon>Bacteria</taxon>
        <taxon>Pseudomonadati</taxon>
        <taxon>Pseudomonadota</taxon>
        <taxon>Alphaproteobacteria</taxon>
        <taxon>Acetobacterales</taxon>
        <taxon>Acetobacteraceae</taxon>
        <taxon>Komagataeibacter</taxon>
    </lineage>
</organism>
<dbReference type="PANTHER" id="PTHR21047">
    <property type="entry name" value="DTDP-6-DEOXY-D-GLUCOSE-3,5 EPIMERASE"/>
    <property type="match status" value="1"/>
</dbReference>
<name>A0A0D6PXK0_KOMEU</name>
<dbReference type="GO" id="GO:0005829">
    <property type="term" value="C:cytosol"/>
    <property type="evidence" value="ECO:0007669"/>
    <property type="project" value="TreeGrafter"/>
</dbReference>
<feature type="site" description="Participates in a stacking interaction with the thymidine ring of dTDP-4-oxo-6-deoxyglucose" evidence="6">
    <location>
        <position position="138"/>
    </location>
</feature>
<comment type="catalytic activity">
    <reaction evidence="1 7">
        <text>dTDP-4-dehydro-6-deoxy-alpha-D-glucose = dTDP-4-dehydro-beta-L-rhamnose</text>
        <dbReference type="Rhea" id="RHEA:16969"/>
        <dbReference type="ChEBI" id="CHEBI:57649"/>
        <dbReference type="ChEBI" id="CHEBI:62830"/>
        <dbReference type="EC" id="5.1.3.13"/>
    </reaction>
</comment>
<comment type="caution">
    <text evidence="8">The sequence shown here is derived from an EMBL/GenBank/DDBJ whole genome shotgun (WGS) entry which is preliminary data.</text>
</comment>
<evidence type="ECO:0000256" key="2">
    <source>
        <dbReference type="ARBA" id="ARBA00001997"/>
    </source>
</evidence>
<evidence type="ECO:0000313" key="9">
    <source>
        <dbReference type="Proteomes" id="UP000032675"/>
    </source>
</evidence>
<reference evidence="8 9" key="1">
    <citation type="submission" date="2012-11" db="EMBL/GenBank/DDBJ databases">
        <title>Whole genome sequence of Gluconacetobacter europaeus NBRC3261.</title>
        <authorList>
            <person name="Azuma Y."/>
            <person name="Higashiura N."/>
            <person name="Hirakawa H."/>
            <person name="Matsushita K."/>
        </authorList>
    </citation>
    <scope>NUCLEOTIDE SEQUENCE [LARGE SCALE GENOMIC DNA]</scope>
    <source>
        <strain evidence="8 9">NBRC 3261</strain>
    </source>
</reference>
<dbReference type="EMBL" id="BANI01000027">
    <property type="protein sequence ID" value="GAN95500.1"/>
    <property type="molecule type" value="Genomic_DNA"/>
</dbReference>
<dbReference type="InterPro" id="IPR014710">
    <property type="entry name" value="RmlC-like_jellyroll"/>
</dbReference>
<dbReference type="InterPro" id="IPR000888">
    <property type="entry name" value="RmlC-like"/>
</dbReference>
<dbReference type="Gene3D" id="2.60.120.10">
    <property type="entry name" value="Jelly Rolls"/>
    <property type="match status" value="1"/>
</dbReference>
<dbReference type="GO" id="GO:0008830">
    <property type="term" value="F:dTDP-4-dehydrorhamnose 3,5-epimerase activity"/>
    <property type="evidence" value="ECO:0007669"/>
    <property type="project" value="UniProtKB-UniRule"/>
</dbReference>
<dbReference type="CDD" id="cd00438">
    <property type="entry name" value="cupin_RmlC"/>
    <property type="match status" value="1"/>
</dbReference>
<dbReference type="Proteomes" id="UP000032675">
    <property type="component" value="Unassembled WGS sequence"/>
</dbReference>
<proteinExistence type="inferred from homology"/>
<comment type="subunit">
    <text evidence="7">Homodimer.</text>
</comment>
<gene>
    <name evidence="8" type="ORF">Geu3261_0027_005</name>
</gene>